<reference evidence="1 2" key="2">
    <citation type="journal article" date="2021" name="Genomics">
        <title>High-quality reference genome for Clonorchis sinensis.</title>
        <authorList>
            <person name="Young N.D."/>
            <person name="Stroehlein A.J."/>
            <person name="Kinkar L."/>
            <person name="Wang T."/>
            <person name="Sohn W.M."/>
            <person name="Chang B.C.H."/>
            <person name="Kaur P."/>
            <person name="Weisz D."/>
            <person name="Dudchenko O."/>
            <person name="Aiden E.L."/>
            <person name="Korhonen P.K."/>
            <person name="Gasser R.B."/>
        </authorList>
    </citation>
    <scope>NUCLEOTIDE SEQUENCE [LARGE SCALE GENOMIC DNA]</scope>
    <source>
        <strain evidence="1">Cs-k2</strain>
    </source>
</reference>
<dbReference type="Proteomes" id="UP000286415">
    <property type="component" value="Unassembled WGS sequence"/>
</dbReference>
<evidence type="ECO:0000313" key="1">
    <source>
        <dbReference type="EMBL" id="KAG5447257.1"/>
    </source>
</evidence>
<name>A0A8T1MD07_CLOSI</name>
<gene>
    <name evidence="1" type="ORF">CSKR_200450</name>
</gene>
<organism evidence="1 2">
    <name type="scientific">Clonorchis sinensis</name>
    <name type="common">Chinese liver fluke</name>
    <dbReference type="NCBI Taxonomy" id="79923"/>
    <lineage>
        <taxon>Eukaryota</taxon>
        <taxon>Metazoa</taxon>
        <taxon>Spiralia</taxon>
        <taxon>Lophotrochozoa</taxon>
        <taxon>Platyhelminthes</taxon>
        <taxon>Trematoda</taxon>
        <taxon>Digenea</taxon>
        <taxon>Opisthorchiida</taxon>
        <taxon>Opisthorchiata</taxon>
        <taxon>Opisthorchiidae</taxon>
        <taxon>Clonorchis</taxon>
    </lineage>
</organism>
<comment type="caution">
    <text evidence="1">The sequence shown here is derived from an EMBL/GenBank/DDBJ whole genome shotgun (WGS) entry which is preliminary data.</text>
</comment>
<accession>A0A8T1MD07</accession>
<dbReference type="EMBL" id="NIRI02000042">
    <property type="protein sequence ID" value="KAG5447257.1"/>
    <property type="molecule type" value="Genomic_DNA"/>
</dbReference>
<sequence>MSFFVEGVTSKAEKRSKFVYKTQGVNSGEKFYGCPVNVKNGNQFYFLQCEVSPRDQHRFLDGPNPPNSVCSLRNIGLRHLGSSVCSDAFLLNERCPHLLSHLVLLISRSWPNG</sequence>
<dbReference type="AlphaFoldDB" id="A0A8T1MD07"/>
<proteinExistence type="predicted"/>
<evidence type="ECO:0000313" key="2">
    <source>
        <dbReference type="Proteomes" id="UP000286415"/>
    </source>
</evidence>
<keyword evidence="2" id="KW-1185">Reference proteome</keyword>
<reference evidence="1 2" key="1">
    <citation type="journal article" date="2018" name="Biotechnol. Adv.">
        <title>Improved genomic resources and new bioinformatic workflow for the carcinogenic parasite Clonorchis sinensis: Biotechnological implications.</title>
        <authorList>
            <person name="Wang D."/>
            <person name="Korhonen P.K."/>
            <person name="Gasser R.B."/>
            <person name="Young N.D."/>
        </authorList>
    </citation>
    <scope>NUCLEOTIDE SEQUENCE [LARGE SCALE GENOMIC DNA]</scope>
    <source>
        <strain evidence="1">Cs-k2</strain>
    </source>
</reference>
<protein>
    <submittedName>
        <fullName evidence="1">Uncharacterized protein</fullName>
    </submittedName>
</protein>